<evidence type="ECO:0000256" key="1">
    <source>
        <dbReference type="SAM" id="MobiDB-lite"/>
    </source>
</evidence>
<accession>A0ABZ0KLH7</accession>
<reference evidence="2 3" key="1">
    <citation type="journal article" date="2021" name="J. Microbiol. Biotechnol.">
        <title>An Efficient Markerless Deletion System Suitable for the Industrial Strains of Streptomyces.</title>
        <authorList>
            <person name="Dong J."/>
            <person name="Wei J."/>
            <person name="Li H."/>
            <person name="Zhao S."/>
            <person name="Guan W."/>
        </authorList>
    </citation>
    <scope>NUCLEOTIDE SEQUENCE [LARGE SCALE GENOMIC DNA]</scope>
    <source>
        <strain evidence="2 3">CICC 11043</strain>
    </source>
</reference>
<name>A0ABZ0KLH7_STRC4</name>
<reference evidence="2 3" key="2">
    <citation type="journal article" date="2024" name="Microb. Biotechnol.">
        <title>The involvement of multiple ABC transporters in daunorubicin efflux in Streptomyces coeruleorubidus.</title>
        <authorList>
            <person name="Dong J."/>
            <person name="Ning J."/>
            <person name="Tian Y."/>
            <person name="Li H."/>
            <person name="Chen H."/>
            <person name="Guan W."/>
        </authorList>
    </citation>
    <scope>NUCLEOTIDE SEQUENCE [LARGE SCALE GENOMIC DNA]</scope>
    <source>
        <strain evidence="2 3">CICC 11043</strain>
    </source>
</reference>
<dbReference type="Proteomes" id="UP001305002">
    <property type="component" value="Chromosome"/>
</dbReference>
<proteinExistence type="predicted"/>
<dbReference type="EMBL" id="CP137524">
    <property type="protein sequence ID" value="WOT38793.1"/>
    <property type="molecule type" value="Genomic_DNA"/>
</dbReference>
<keyword evidence="3" id="KW-1185">Reference proteome</keyword>
<sequence>MTFGLGAVFLGQRWLGRDQLVIHGSRLLFCVDEFGEGLGVMVGEIGDAAQFVDAETVDECQGGSQLIFVDVGRGGGDAALNVADLVVPEQTVGGLGVAERTAWDAQPQVPTPARWAARDDHRNDRRP</sequence>
<gene>
    <name evidence="2" type="ORF">R5U08_33625</name>
</gene>
<feature type="compositionally biased region" description="Basic and acidic residues" evidence="1">
    <location>
        <begin position="116"/>
        <end position="127"/>
    </location>
</feature>
<dbReference type="RefSeq" id="WP_193510564.1">
    <property type="nucleotide sequence ID" value="NZ_BMSO01000038.1"/>
</dbReference>
<evidence type="ECO:0000313" key="2">
    <source>
        <dbReference type="EMBL" id="WOT38793.1"/>
    </source>
</evidence>
<protein>
    <submittedName>
        <fullName evidence="2">Uncharacterized protein</fullName>
    </submittedName>
</protein>
<evidence type="ECO:0000313" key="3">
    <source>
        <dbReference type="Proteomes" id="UP001305002"/>
    </source>
</evidence>
<organism evidence="2 3">
    <name type="scientific">Streptomyces coeruleorubidus</name>
    <dbReference type="NCBI Taxonomy" id="116188"/>
    <lineage>
        <taxon>Bacteria</taxon>
        <taxon>Bacillati</taxon>
        <taxon>Actinomycetota</taxon>
        <taxon>Actinomycetes</taxon>
        <taxon>Kitasatosporales</taxon>
        <taxon>Streptomycetaceae</taxon>
        <taxon>Streptomyces</taxon>
    </lineage>
</organism>
<feature type="region of interest" description="Disordered" evidence="1">
    <location>
        <begin position="106"/>
        <end position="127"/>
    </location>
</feature>